<dbReference type="EMBL" id="KN569626">
    <property type="protein sequence ID" value="KHJ84204.1"/>
    <property type="molecule type" value="Genomic_DNA"/>
</dbReference>
<proteinExistence type="predicted"/>
<evidence type="ECO:0000313" key="1">
    <source>
        <dbReference type="EMBL" id="KHJ84204.1"/>
    </source>
</evidence>
<evidence type="ECO:0000313" key="2">
    <source>
        <dbReference type="Proteomes" id="UP000053660"/>
    </source>
</evidence>
<dbReference type="Proteomes" id="UP000053660">
    <property type="component" value="Unassembled WGS sequence"/>
</dbReference>
<keyword evidence="2" id="KW-1185">Reference proteome</keyword>
<accession>A0A0B1SH16</accession>
<reference evidence="1 2" key="1">
    <citation type="submission" date="2014-03" db="EMBL/GenBank/DDBJ databases">
        <title>Draft genome of the hookworm Oesophagostomum dentatum.</title>
        <authorList>
            <person name="Mitreva M."/>
        </authorList>
    </citation>
    <scope>NUCLEOTIDE SEQUENCE [LARGE SCALE GENOMIC DNA]</scope>
    <source>
        <strain evidence="1 2">OD-Hann</strain>
    </source>
</reference>
<dbReference type="AlphaFoldDB" id="A0A0B1SH16"/>
<organism evidence="1 2">
    <name type="scientific">Oesophagostomum dentatum</name>
    <name type="common">Nodular worm</name>
    <dbReference type="NCBI Taxonomy" id="61180"/>
    <lineage>
        <taxon>Eukaryota</taxon>
        <taxon>Metazoa</taxon>
        <taxon>Ecdysozoa</taxon>
        <taxon>Nematoda</taxon>
        <taxon>Chromadorea</taxon>
        <taxon>Rhabditida</taxon>
        <taxon>Rhabditina</taxon>
        <taxon>Rhabditomorpha</taxon>
        <taxon>Strongyloidea</taxon>
        <taxon>Strongylidae</taxon>
        <taxon>Oesophagostomum</taxon>
    </lineage>
</organism>
<gene>
    <name evidence="1" type="ORF">OESDEN_16085</name>
</gene>
<protein>
    <submittedName>
        <fullName evidence="1">Uncharacterized protein</fullName>
    </submittedName>
</protein>
<sequence length="30" mass="3538">MTSIKSTSRRTIPLGRLIRLLPCQRRRSLK</sequence>
<name>A0A0B1SH16_OESDE</name>